<reference evidence="9" key="1">
    <citation type="submission" date="2018-12" db="EMBL/GenBank/DDBJ databases">
        <authorList>
            <person name="Ma Z."/>
            <person name="Song Z."/>
            <person name="Zhao Y."/>
            <person name="Yu X."/>
        </authorList>
    </citation>
    <scope>NUCLEOTIDE SEQUENCE</scope>
    <source>
        <strain evidence="9">M527</strain>
    </source>
</reference>
<dbReference type="GO" id="GO:0016705">
    <property type="term" value="F:oxidoreductase activity, acting on paired donors, with incorporation or reduction of molecular oxygen"/>
    <property type="evidence" value="ECO:0007669"/>
    <property type="project" value="InterPro"/>
</dbReference>
<dbReference type="PANTHER" id="PTHR46696">
    <property type="entry name" value="P450, PUTATIVE (EUROFUNG)-RELATED"/>
    <property type="match status" value="1"/>
</dbReference>
<keyword evidence="2 7" id="KW-0349">Heme</keyword>
<dbReference type="PROSITE" id="PS00086">
    <property type="entry name" value="CYTOCHROME_P450"/>
    <property type="match status" value="1"/>
</dbReference>
<sequence length="420" mass="45983">MTHTEPAAPATCPVTGATAGATDTTDSTGHGTDPLVVDFPLRAPGIPFPPPEYADYRDKKGLVLSHLPDGKRVWLVTRHEDVRAVLTNPAISSNPQHPGFPNVGETIGVPRQDQIPGWFVGMDSPEHDRFRKALIPEFTVRRVRAMKPAIERTVDAQLDAMLAAGNTADLVADFTLPIPSLVISALLGVPPADREFFESRTRVLVSFRAYSDEDRLAAGKDLMRYINRLIEIKKNWGGDDIVTRLLATGAIGAHEMSGVLMLLLIAGHETTANNIALGVVTLLKNPQWIGDERAVEETLRFHSVADLVSLRVAVEDVEIAGQHIKAGEGIVPLVAAANHDEELFACPHAFDPSRSARGHVAFGYGVHQCLGQNLVRVEMEVAYRKLFERIPNLRLDVPEDGLNIKYDGVLYGLHELPVRW</sequence>
<dbReference type="SUPFAM" id="SSF48264">
    <property type="entry name" value="Cytochrome P450"/>
    <property type="match status" value="1"/>
</dbReference>
<feature type="compositionally biased region" description="Low complexity" evidence="8">
    <location>
        <begin position="15"/>
        <end position="33"/>
    </location>
</feature>
<evidence type="ECO:0000256" key="8">
    <source>
        <dbReference type="SAM" id="MobiDB-lite"/>
    </source>
</evidence>
<keyword evidence="6 7" id="KW-0503">Monooxygenase</keyword>
<dbReference type="GO" id="GO:0020037">
    <property type="term" value="F:heme binding"/>
    <property type="evidence" value="ECO:0007669"/>
    <property type="project" value="InterPro"/>
</dbReference>
<evidence type="ECO:0000256" key="5">
    <source>
        <dbReference type="ARBA" id="ARBA00023004"/>
    </source>
</evidence>
<accession>A0A410N704</accession>
<dbReference type="Gene3D" id="1.10.630.10">
    <property type="entry name" value="Cytochrome P450"/>
    <property type="match status" value="1"/>
</dbReference>
<dbReference type="InterPro" id="IPR001128">
    <property type="entry name" value="Cyt_P450"/>
</dbReference>
<dbReference type="InterPro" id="IPR002397">
    <property type="entry name" value="Cyt_P450_B"/>
</dbReference>
<evidence type="ECO:0000256" key="2">
    <source>
        <dbReference type="ARBA" id="ARBA00022617"/>
    </source>
</evidence>
<dbReference type="Pfam" id="PF00067">
    <property type="entry name" value="p450"/>
    <property type="match status" value="1"/>
</dbReference>
<gene>
    <name evidence="9" type="primary">rimG</name>
</gene>
<dbReference type="GO" id="GO:0005506">
    <property type="term" value="F:iron ion binding"/>
    <property type="evidence" value="ECO:0007669"/>
    <property type="project" value="InterPro"/>
</dbReference>
<dbReference type="InterPro" id="IPR036396">
    <property type="entry name" value="Cyt_P450_sf"/>
</dbReference>
<organism evidence="9">
    <name type="scientific">Streptomyces rimosus</name>
    <dbReference type="NCBI Taxonomy" id="1927"/>
    <lineage>
        <taxon>Bacteria</taxon>
        <taxon>Bacillati</taxon>
        <taxon>Actinomycetota</taxon>
        <taxon>Actinomycetes</taxon>
        <taxon>Kitasatosporales</taxon>
        <taxon>Streptomycetaceae</taxon>
        <taxon>Streptomyces</taxon>
    </lineage>
</organism>
<dbReference type="InterPro" id="IPR017972">
    <property type="entry name" value="Cyt_P450_CS"/>
</dbReference>
<dbReference type="PRINTS" id="PR00359">
    <property type="entry name" value="BP450"/>
</dbReference>
<evidence type="ECO:0000313" key="9">
    <source>
        <dbReference type="EMBL" id="QAS68942.1"/>
    </source>
</evidence>
<evidence type="ECO:0000256" key="1">
    <source>
        <dbReference type="ARBA" id="ARBA00010617"/>
    </source>
</evidence>
<dbReference type="AlphaFoldDB" id="A0A410N704"/>
<comment type="similarity">
    <text evidence="1 7">Belongs to the cytochrome P450 family.</text>
</comment>
<keyword evidence="4 7" id="KW-0560">Oxidoreductase</keyword>
<evidence type="ECO:0000256" key="7">
    <source>
        <dbReference type="RuleBase" id="RU000461"/>
    </source>
</evidence>
<keyword evidence="3 7" id="KW-0479">Metal-binding</keyword>
<evidence type="ECO:0000256" key="6">
    <source>
        <dbReference type="ARBA" id="ARBA00023033"/>
    </source>
</evidence>
<dbReference type="GeneID" id="66860066"/>
<evidence type="ECO:0000256" key="4">
    <source>
        <dbReference type="ARBA" id="ARBA00023002"/>
    </source>
</evidence>
<dbReference type="RefSeq" id="WP_003985474.1">
    <property type="nucleotide sequence ID" value="NZ_CP023688.1"/>
</dbReference>
<protein>
    <submittedName>
        <fullName evidence="9">Cytochrome P450 monooxygenase</fullName>
    </submittedName>
</protein>
<dbReference type="OMA" id="YPHQFHI"/>
<dbReference type="CDD" id="cd11030">
    <property type="entry name" value="CYP105-like"/>
    <property type="match status" value="1"/>
</dbReference>
<evidence type="ECO:0000256" key="3">
    <source>
        <dbReference type="ARBA" id="ARBA00022723"/>
    </source>
</evidence>
<dbReference type="PRINTS" id="PR00385">
    <property type="entry name" value="P450"/>
</dbReference>
<dbReference type="PANTHER" id="PTHR46696:SF1">
    <property type="entry name" value="CYTOCHROME P450 YJIB-RELATED"/>
    <property type="match status" value="1"/>
</dbReference>
<dbReference type="EMBL" id="MK300953">
    <property type="protein sequence ID" value="QAS68942.1"/>
    <property type="molecule type" value="Genomic_DNA"/>
</dbReference>
<proteinExistence type="inferred from homology"/>
<feature type="region of interest" description="Disordered" evidence="8">
    <location>
        <begin position="1"/>
        <end position="33"/>
    </location>
</feature>
<dbReference type="GO" id="GO:0004497">
    <property type="term" value="F:monooxygenase activity"/>
    <property type="evidence" value="ECO:0007669"/>
    <property type="project" value="UniProtKB-KW"/>
</dbReference>
<name>A0A410N704_STRRM</name>
<dbReference type="FunFam" id="1.10.630.10:FF:000018">
    <property type="entry name" value="Cytochrome P450 monooxygenase"/>
    <property type="match status" value="1"/>
</dbReference>
<keyword evidence="5 7" id="KW-0408">Iron</keyword>